<dbReference type="Gene3D" id="3.40.50.720">
    <property type="entry name" value="NAD(P)-binding Rossmann-like Domain"/>
    <property type="match status" value="2"/>
</dbReference>
<dbReference type="AlphaFoldDB" id="A0A8C5PD99"/>
<dbReference type="GO" id="GO:0005737">
    <property type="term" value="C:cytoplasm"/>
    <property type="evidence" value="ECO:0007669"/>
    <property type="project" value="TreeGrafter"/>
</dbReference>
<dbReference type="PRINTS" id="PR00081">
    <property type="entry name" value="GDHRDH"/>
</dbReference>
<dbReference type="PANTHER" id="PTHR43544">
    <property type="entry name" value="SHORT-CHAIN DEHYDROGENASE/REDUCTASE"/>
    <property type="match status" value="1"/>
</dbReference>
<evidence type="ECO:0000256" key="1">
    <source>
        <dbReference type="ARBA" id="ARBA00023002"/>
    </source>
</evidence>
<accession>A0A8C5PD99</accession>
<dbReference type="CDD" id="cd05325">
    <property type="entry name" value="carb_red_sniffer_like_SDR_c"/>
    <property type="match status" value="1"/>
</dbReference>
<dbReference type="InterPro" id="IPR036291">
    <property type="entry name" value="NAD(P)-bd_dom_sf"/>
</dbReference>
<dbReference type="Pfam" id="PF00106">
    <property type="entry name" value="adh_short"/>
    <property type="match status" value="2"/>
</dbReference>
<evidence type="ECO:0008006" key="4">
    <source>
        <dbReference type="Google" id="ProtNLM"/>
    </source>
</evidence>
<dbReference type="GO" id="GO:0016491">
    <property type="term" value="F:oxidoreductase activity"/>
    <property type="evidence" value="ECO:0007669"/>
    <property type="project" value="UniProtKB-KW"/>
</dbReference>
<protein>
    <recommendedName>
        <fullName evidence="4">C-factor-like</fullName>
    </recommendedName>
</protein>
<organism evidence="2 3">
    <name type="scientific">Leptobrachium leishanense</name>
    <name type="common">Leishan spiny toad</name>
    <dbReference type="NCBI Taxonomy" id="445787"/>
    <lineage>
        <taxon>Eukaryota</taxon>
        <taxon>Metazoa</taxon>
        <taxon>Chordata</taxon>
        <taxon>Craniata</taxon>
        <taxon>Vertebrata</taxon>
        <taxon>Euteleostomi</taxon>
        <taxon>Amphibia</taxon>
        <taxon>Batrachia</taxon>
        <taxon>Anura</taxon>
        <taxon>Pelobatoidea</taxon>
        <taxon>Megophryidae</taxon>
        <taxon>Leptobrachium</taxon>
    </lineage>
</organism>
<dbReference type="Proteomes" id="UP000694569">
    <property type="component" value="Unplaced"/>
</dbReference>
<dbReference type="Ensembl" id="ENSLLET00000016455.1">
    <property type="protein sequence ID" value="ENSLLEP00000015849.1"/>
    <property type="gene ID" value="ENSLLEG00000010001.1"/>
</dbReference>
<sequence length="317" mass="34667">MMVQIVLPSMLKQKKGAIVNVSCGNCSKSTQLAVYSASKVYLDGFSQTLQYILSHKGIFVQSLIPVYSALSLTSSRAGIQRFPLFIPSSETYARHAVRTLGFSNRTTGYWLHSIQELKKLSEKHGNVIVIQLDATDSASINAAVKQVEKHLNGKNLDLLINNAGVLNPQSLETQTAEDMLQVYNINVVGPMLVTQAFHHLLKRPGEESKAKSAIVHISALLGSMQEVPKLFSHFPVISYRCSKAALNMLSCCHAVGYKQDGILSIAIHPGWVQTDMGGSQAPLTKEESVGEMMKIISSLNETQSGTFVDHTGKLIPW</sequence>
<reference evidence="2" key="2">
    <citation type="submission" date="2025-09" db="UniProtKB">
        <authorList>
            <consortium name="Ensembl"/>
        </authorList>
    </citation>
    <scope>IDENTIFICATION</scope>
</reference>
<evidence type="ECO:0000313" key="2">
    <source>
        <dbReference type="Ensembl" id="ENSLLEP00000015849.1"/>
    </source>
</evidence>
<dbReference type="SUPFAM" id="SSF51735">
    <property type="entry name" value="NAD(P)-binding Rossmann-fold domains"/>
    <property type="match status" value="2"/>
</dbReference>
<dbReference type="InterPro" id="IPR002347">
    <property type="entry name" value="SDR_fam"/>
</dbReference>
<dbReference type="InterPro" id="IPR020904">
    <property type="entry name" value="Sc_DH/Rdtase_CS"/>
</dbReference>
<evidence type="ECO:0000313" key="3">
    <source>
        <dbReference type="Proteomes" id="UP000694569"/>
    </source>
</evidence>
<dbReference type="PROSITE" id="PS00061">
    <property type="entry name" value="ADH_SHORT"/>
    <property type="match status" value="1"/>
</dbReference>
<keyword evidence="3" id="KW-1185">Reference proteome</keyword>
<dbReference type="PANTHER" id="PTHR43544:SF33">
    <property type="entry name" value="C-FACTOR"/>
    <property type="match status" value="1"/>
</dbReference>
<reference evidence="2" key="1">
    <citation type="submission" date="2025-08" db="UniProtKB">
        <authorList>
            <consortium name="Ensembl"/>
        </authorList>
    </citation>
    <scope>IDENTIFICATION</scope>
</reference>
<name>A0A8C5PD99_9ANUR</name>
<keyword evidence="1" id="KW-0560">Oxidoreductase</keyword>
<dbReference type="GeneTree" id="ENSGT00940000163363"/>
<proteinExistence type="predicted"/>
<dbReference type="OrthoDB" id="7289984at2759"/>
<dbReference type="InterPro" id="IPR051468">
    <property type="entry name" value="Fungal_SecMetab_SDRs"/>
</dbReference>